<evidence type="ECO:0000256" key="3">
    <source>
        <dbReference type="ARBA" id="ARBA00009025"/>
    </source>
</evidence>
<sequence>MLVFFLYVFFLNFFSCFLNSWMLVFFSMMLICPFLLFLNFSSFLIKNDFFFMDIFSFTLIFLTLWICSLSLMSMSSIFSSSNFWLFLLSLNALFFILCLSFSCSNLLFFFFFFESSLIPTLIIIVGWGMKIERMKSGFFLLFYTLFGSLPLLIIISLCQGLNNSLFLGFLDFSYFNFLVFFFSILGFLIKMPMFLMHSWLPKAHVEAPVCGSMVLAGILLKLGGYGLHRFMFIYKFFFNLNYVWLFISVWGGILSSFISMRQIDMKSLVAFSSVSHMALVILGIMINFELSLISSYMMMISHGLCSSALFFLVNVVYERSGTRSILLNKGLLSFSPSLSLWWFLFCSFNMAAPPSMNLFSEMILVNCICSWSFFLIFFLMLACFLSAVYSLFLYVSLNHGKFFSNFFSLFSFEFRENLILILHLVPLVFFFLKIDFFF</sequence>
<evidence type="ECO:0000256" key="12">
    <source>
        <dbReference type="ARBA" id="ARBA00023027"/>
    </source>
</evidence>
<evidence type="ECO:0000256" key="4">
    <source>
        <dbReference type="ARBA" id="ARBA00012944"/>
    </source>
</evidence>
<evidence type="ECO:0000256" key="7">
    <source>
        <dbReference type="ARBA" id="ARBA00022660"/>
    </source>
</evidence>
<comment type="function">
    <text evidence="1">Core subunit of the mitochondrial membrane respiratory chain NADH dehydrogenase (Complex I) that is believed to belong to the minimal assembly required for catalysis. Complex I functions in the transfer of electrons from NADH to the respiratory chain. The immediate electron acceptor for the enzyme is believed to be ubiquinone.</text>
</comment>
<keyword evidence="6 17" id="KW-0813">Transport</keyword>
<keyword evidence="15 17" id="KW-0472">Membrane</keyword>
<feature type="transmembrane region" description="Helical" evidence="17">
    <location>
        <begin position="371"/>
        <end position="397"/>
    </location>
</feature>
<evidence type="ECO:0000256" key="11">
    <source>
        <dbReference type="ARBA" id="ARBA00022989"/>
    </source>
</evidence>
<keyword evidence="7 17" id="KW-0679">Respiratory chain</keyword>
<feature type="transmembrane region" description="Helical" evidence="17">
    <location>
        <begin position="294"/>
        <end position="317"/>
    </location>
</feature>
<feature type="transmembrane region" description="Helical" evidence="17">
    <location>
        <begin position="108"/>
        <end position="128"/>
    </location>
</feature>
<feature type="transmembrane region" description="Helical" evidence="17">
    <location>
        <begin position="49"/>
        <end position="71"/>
    </location>
</feature>
<dbReference type="GO" id="GO:0003954">
    <property type="term" value="F:NADH dehydrogenase activity"/>
    <property type="evidence" value="ECO:0007669"/>
    <property type="project" value="TreeGrafter"/>
</dbReference>
<evidence type="ECO:0000256" key="15">
    <source>
        <dbReference type="ARBA" id="ARBA00023136"/>
    </source>
</evidence>
<evidence type="ECO:0000256" key="10">
    <source>
        <dbReference type="ARBA" id="ARBA00022982"/>
    </source>
</evidence>
<keyword evidence="13 17" id="KW-0830">Ubiquinone</keyword>
<feature type="transmembrane region" description="Helical" evidence="17">
    <location>
        <begin position="83"/>
        <end position="102"/>
    </location>
</feature>
<dbReference type="InterPro" id="IPR003918">
    <property type="entry name" value="NADH_UbQ_OxRdtase"/>
</dbReference>
<evidence type="ECO:0000256" key="5">
    <source>
        <dbReference type="ARBA" id="ARBA00021006"/>
    </source>
</evidence>
<dbReference type="CTD" id="4538"/>
<dbReference type="GO" id="GO:0042773">
    <property type="term" value="P:ATP synthesis coupled electron transport"/>
    <property type="evidence" value="ECO:0007669"/>
    <property type="project" value="InterPro"/>
</dbReference>
<dbReference type="GO" id="GO:0048039">
    <property type="term" value="F:ubiquinone binding"/>
    <property type="evidence" value="ECO:0007669"/>
    <property type="project" value="TreeGrafter"/>
</dbReference>
<dbReference type="Pfam" id="PF00361">
    <property type="entry name" value="Proton_antipo_M"/>
    <property type="match status" value="1"/>
</dbReference>
<keyword evidence="14 17" id="KW-0496">Mitochondrion</keyword>
<dbReference type="GO" id="GO:0031966">
    <property type="term" value="C:mitochondrial membrane"/>
    <property type="evidence" value="ECO:0007669"/>
    <property type="project" value="UniProtKB-SubCell"/>
</dbReference>
<dbReference type="GeneID" id="59444140"/>
<feature type="domain" description="NADH:quinone oxidoreductase/Mrp antiporter transmembrane" evidence="18">
    <location>
        <begin position="104"/>
        <end position="384"/>
    </location>
</feature>
<feature type="transmembrane region" description="Helical" evidence="17">
    <location>
        <begin position="242"/>
        <end position="260"/>
    </location>
</feature>
<comment type="catalytic activity">
    <reaction evidence="16 17">
        <text>a ubiquinone + NADH + 5 H(+)(in) = a ubiquinol + NAD(+) + 4 H(+)(out)</text>
        <dbReference type="Rhea" id="RHEA:29091"/>
        <dbReference type="Rhea" id="RHEA-COMP:9565"/>
        <dbReference type="Rhea" id="RHEA-COMP:9566"/>
        <dbReference type="ChEBI" id="CHEBI:15378"/>
        <dbReference type="ChEBI" id="CHEBI:16389"/>
        <dbReference type="ChEBI" id="CHEBI:17976"/>
        <dbReference type="ChEBI" id="CHEBI:57540"/>
        <dbReference type="ChEBI" id="CHEBI:57945"/>
        <dbReference type="EC" id="7.1.1.2"/>
    </reaction>
</comment>
<dbReference type="PANTHER" id="PTHR43507:SF20">
    <property type="entry name" value="NADH-UBIQUINONE OXIDOREDUCTASE CHAIN 4"/>
    <property type="match status" value="1"/>
</dbReference>
<keyword evidence="8 17" id="KW-0812">Transmembrane</keyword>
<evidence type="ECO:0000256" key="6">
    <source>
        <dbReference type="ARBA" id="ARBA00022448"/>
    </source>
</evidence>
<accession>A0A7M3T292</accession>
<reference evidence="19" key="1">
    <citation type="submission" date="2019-07" db="EMBL/GenBank/DDBJ databases">
        <title>The complete mitochondrial genome of the mulberry thrips, pseudodendrothrips mori (Niwa, 1908) (Thysanoptera;Thripidae).</title>
        <authorList>
            <person name="Seo B.Y."/>
            <person name="Lee G.-S."/>
            <person name="Park J."/>
            <person name="Xi H."/>
            <person name="Park J."/>
        </authorList>
    </citation>
    <scope>NUCLEOTIDE SEQUENCE</scope>
</reference>
<gene>
    <name evidence="19" type="primary">ND4</name>
</gene>
<evidence type="ECO:0000256" key="17">
    <source>
        <dbReference type="RuleBase" id="RU003297"/>
    </source>
</evidence>
<evidence type="ECO:0000256" key="9">
    <source>
        <dbReference type="ARBA" id="ARBA00022967"/>
    </source>
</evidence>
<comment type="function">
    <text evidence="17">Core subunit of the mitochondrial membrane respiratory chain NADH dehydrogenase (Complex I) which catalyzes electron transfer from NADH through the respiratory chain, using ubiquinone as an electron acceptor. Essential for the catalytic activity and assembly of complex I.</text>
</comment>
<keyword evidence="10 17" id="KW-0249">Electron transport</keyword>
<evidence type="ECO:0000313" key="19">
    <source>
        <dbReference type="EMBL" id="QFO91086.1"/>
    </source>
</evidence>
<dbReference type="PRINTS" id="PR01437">
    <property type="entry name" value="NUOXDRDTASE4"/>
</dbReference>
<dbReference type="GO" id="GO:0015990">
    <property type="term" value="P:electron transport coupled proton transport"/>
    <property type="evidence" value="ECO:0007669"/>
    <property type="project" value="TreeGrafter"/>
</dbReference>
<dbReference type="RefSeq" id="YP_009927491.1">
    <property type="nucleotide sequence ID" value="NC_050743.1"/>
</dbReference>
<feature type="transmembrane region" description="Helical" evidence="17">
    <location>
        <begin position="207"/>
        <end position="227"/>
    </location>
</feature>
<feature type="transmembrane region" description="Helical" evidence="17">
    <location>
        <begin position="140"/>
        <end position="162"/>
    </location>
</feature>
<evidence type="ECO:0000256" key="13">
    <source>
        <dbReference type="ARBA" id="ARBA00023075"/>
    </source>
</evidence>
<evidence type="ECO:0000256" key="14">
    <source>
        <dbReference type="ARBA" id="ARBA00023128"/>
    </source>
</evidence>
<dbReference type="PANTHER" id="PTHR43507">
    <property type="entry name" value="NADH-UBIQUINONE OXIDOREDUCTASE CHAIN 4"/>
    <property type="match status" value="1"/>
</dbReference>
<evidence type="ECO:0000256" key="1">
    <source>
        <dbReference type="ARBA" id="ARBA00003257"/>
    </source>
</evidence>
<proteinExistence type="inferred from homology"/>
<feature type="transmembrane region" description="Helical" evidence="17">
    <location>
        <begin position="267"/>
        <end position="288"/>
    </location>
</feature>
<keyword evidence="12 17" id="KW-0520">NAD</keyword>
<feature type="transmembrane region" description="Helical" evidence="17">
    <location>
        <begin position="174"/>
        <end position="195"/>
    </location>
</feature>
<evidence type="ECO:0000256" key="8">
    <source>
        <dbReference type="ARBA" id="ARBA00022692"/>
    </source>
</evidence>
<organism evidence="19">
    <name type="scientific">Pseudodendrothrips mori</name>
    <dbReference type="NCBI Taxonomy" id="1291231"/>
    <lineage>
        <taxon>Eukaryota</taxon>
        <taxon>Metazoa</taxon>
        <taxon>Ecdysozoa</taxon>
        <taxon>Arthropoda</taxon>
        <taxon>Hexapoda</taxon>
        <taxon>Insecta</taxon>
        <taxon>Pterygota</taxon>
        <taxon>Neoptera</taxon>
        <taxon>Paraneoptera</taxon>
        <taxon>Thysanoptera</taxon>
        <taxon>Terebrantia</taxon>
        <taxon>Thripoidea</taxon>
        <taxon>Thripidae</taxon>
        <taxon>Pseudodendrothrips</taxon>
    </lineage>
</organism>
<geneLocation type="mitochondrion" evidence="19"/>
<keyword evidence="11 17" id="KW-1133">Transmembrane helix</keyword>
<dbReference type="EMBL" id="MN167468">
    <property type="protein sequence ID" value="QFO91086.1"/>
    <property type="molecule type" value="Genomic_DNA"/>
</dbReference>
<evidence type="ECO:0000259" key="18">
    <source>
        <dbReference type="Pfam" id="PF00361"/>
    </source>
</evidence>
<name>A0A7M3T292_9NEOP</name>
<keyword evidence="9" id="KW-1278">Translocase</keyword>
<dbReference type="AlphaFoldDB" id="A0A7M3T292"/>
<comment type="similarity">
    <text evidence="3 17">Belongs to the complex I subunit 4 family.</text>
</comment>
<protein>
    <recommendedName>
        <fullName evidence="5 17">NADH-ubiquinone oxidoreductase chain 4</fullName>
        <ecNumber evidence="4 17">7.1.1.2</ecNumber>
    </recommendedName>
</protein>
<feature type="transmembrane region" description="Helical" evidence="17">
    <location>
        <begin position="7"/>
        <end position="37"/>
    </location>
</feature>
<dbReference type="EC" id="7.1.1.2" evidence="4 17"/>
<feature type="transmembrane region" description="Helical" evidence="17">
    <location>
        <begin position="418"/>
        <end position="437"/>
    </location>
</feature>
<comment type="subcellular location">
    <subcellularLocation>
        <location evidence="2 17">Mitochondrion membrane</location>
        <topology evidence="2 17">Multi-pass membrane protein</topology>
    </subcellularLocation>
</comment>
<feature type="transmembrane region" description="Helical" evidence="17">
    <location>
        <begin position="329"/>
        <end position="351"/>
    </location>
</feature>
<dbReference type="GO" id="GO:0008137">
    <property type="term" value="F:NADH dehydrogenase (ubiquinone) activity"/>
    <property type="evidence" value="ECO:0007669"/>
    <property type="project" value="UniProtKB-UniRule"/>
</dbReference>
<evidence type="ECO:0000256" key="2">
    <source>
        <dbReference type="ARBA" id="ARBA00004225"/>
    </source>
</evidence>
<dbReference type="InterPro" id="IPR001750">
    <property type="entry name" value="ND/Mrp_TM"/>
</dbReference>
<evidence type="ECO:0000256" key="16">
    <source>
        <dbReference type="ARBA" id="ARBA00049551"/>
    </source>
</evidence>